<dbReference type="GeneID" id="24918679"/>
<dbReference type="GO" id="GO:0005524">
    <property type="term" value="F:ATP binding"/>
    <property type="evidence" value="ECO:0007669"/>
    <property type="project" value="UniProtKB-UniRule"/>
</dbReference>
<evidence type="ECO:0000313" key="10">
    <source>
        <dbReference type="Proteomes" id="UP000008312"/>
    </source>
</evidence>
<dbReference type="Proteomes" id="UP000008312">
    <property type="component" value="Unassembled WGS sequence"/>
</dbReference>
<accession>D8LZJ7</accession>
<evidence type="ECO:0000256" key="3">
    <source>
        <dbReference type="ARBA" id="ARBA00022806"/>
    </source>
</evidence>
<dbReference type="Gene3D" id="3.40.50.300">
    <property type="entry name" value="P-loop containing nucleotide triphosphate hydrolases"/>
    <property type="match status" value="2"/>
</dbReference>
<evidence type="ECO:0000256" key="6">
    <source>
        <dbReference type="RuleBase" id="RU365068"/>
    </source>
</evidence>
<keyword evidence="5 6" id="KW-0694">RNA-binding</keyword>
<comment type="catalytic activity">
    <reaction evidence="6">
        <text>ATP + H2O = ADP + phosphate + H(+)</text>
        <dbReference type="Rhea" id="RHEA:13065"/>
        <dbReference type="ChEBI" id="CHEBI:15377"/>
        <dbReference type="ChEBI" id="CHEBI:15378"/>
        <dbReference type="ChEBI" id="CHEBI:30616"/>
        <dbReference type="ChEBI" id="CHEBI:43474"/>
        <dbReference type="ChEBI" id="CHEBI:456216"/>
        <dbReference type="EC" id="3.6.4.13"/>
    </reaction>
</comment>
<dbReference type="GO" id="GO:0003723">
    <property type="term" value="F:RNA binding"/>
    <property type="evidence" value="ECO:0007669"/>
    <property type="project" value="UniProtKB-UniRule"/>
</dbReference>
<dbReference type="SUPFAM" id="SSF52540">
    <property type="entry name" value="P-loop containing nucleoside triphosphate hydrolases"/>
    <property type="match status" value="1"/>
</dbReference>
<evidence type="ECO:0000256" key="5">
    <source>
        <dbReference type="ARBA" id="ARBA00022884"/>
    </source>
</evidence>
<evidence type="ECO:0000256" key="1">
    <source>
        <dbReference type="ARBA" id="ARBA00022741"/>
    </source>
</evidence>
<reference evidence="9" key="1">
    <citation type="submission" date="2010-02" db="EMBL/GenBank/DDBJ databases">
        <title>Sequencing and annotation of the Blastocystis hominis genome.</title>
        <authorList>
            <person name="Wincker P."/>
        </authorList>
    </citation>
    <scope>NUCLEOTIDE SEQUENCE</scope>
    <source>
        <strain evidence="9">Singapore isolate B</strain>
    </source>
</reference>
<feature type="domain" description="Helicase ATP-binding" evidence="7">
    <location>
        <begin position="52"/>
        <end position="227"/>
    </location>
</feature>
<dbReference type="OrthoDB" id="10256233at2759"/>
<dbReference type="InterPro" id="IPR027417">
    <property type="entry name" value="P-loop_NTPase"/>
</dbReference>
<dbReference type="InParanoid" id="D8LZJ7"/>
<dbReference type="GO" id="GO:0003724">
    <property type="term" value="F:RNA helicase activity"/>
    <property type="evidence" value="ECO:0007669"/>
    <property type="project" value="UniProtKB-EC"/>
</dbReference>
<keyword evidence="10" id="KW-1185">Reference proteome</keyword>
<dbReference type="CDD" id="cd18787">
    <property type="entry name" value="SF2_C_DEAD"/>
    <property type="match status" value="1"/>
</dbReference>
<dbReference type="GO" id="GO:0016787">
    <property type="term" value="F:hydrolase activity"/>
    <property type="evidence" value="ECO:0007669"/>
    <property type="project" value="UniProtKB-KW"/>
</dbReference>
<dbReference type="InterPro" id="IPR044742">
    <property type="entry name" value="DEAD/DEAH_RhlB"/>
</dbReference>
<gene>
    <name evidence="9" type="ORF">GSBLH_T00001420001</name>
</gene>
<evidence type="ECO:0000259" key="8">
    <source>
        <dbReference type="PROSITE" id="PS51194"/>
    </source>
</evidence>
<proteinExistence type="inferred from homology"/>
<dbReference type="PROSITE" id="PS51194">
    <property type="entry name" value="HELICASE_CTER"/>
    <property type="match status" value="1"/>
</dbReference>
<comment type="similarity">
    <text evidence="6">Belongs to the DEAD box helicase family.</text>
</comment>
<dbReference type="InterPro" id="IPR014001">
    <property type="entry name" value="Helicase_ATP-bd"/>
</dbReference>
<feature type="domain" description="Helicase C-terminal" evidence="8">
    <location>
        <begin position="259"/>
        <end position="404"/>
    </location>
</feature>
<keyword evidence="3 6" id="KW-0347">Helicase</keyword>
<dbReference type="InterPro" id="IPR001650">
    <property type="entry name" value="Helicase_C-like"/>
</dbReference>
<dbReference type="EC" id="3.6.4.13" evidence="6"/>
<comment type="function">
    <text evidence="6">RNA helicase.</text>
</comment>
<dbReference type="RefSeq" id="XP_012895284.1">
    <property type="nucleotide sequence ID" value="XM_013039830.1"/>
</dbReference>
<dbReference type="SMART" id="SM00487">
    <property type="entry name" value="DEXDc"/>
    <property type="match status" value="1"/>
</dbReference>
<evidence type="ECO:0000256" key="4">
    <source>
        <dbReference type="ARBA" id="ARBA00022840"/>
    </source>
</evidence>
<organism evidence="9">
    <name type="scientific">Blastocystis hominis</name>
    <dbReference type="NCBI Taxonomy" id="12968"/>
    <lineage>
        <taxon>Eukaryota</taxon>
        <taxon>Sar</taxon>
        <taxon>Stramenopiles</taxon>
        <taxon>Bigyra</taxon>
        <taxon>Opalozoa</taxon>
        <taxon>Opalinata</taxon>
        <taxon>Blastocystidae</taxon>
        <taxon>Blastocystis</taxon>
    </lineage>
</organism>
<keyword evidence="1 6" id="KW-0547">Nucleotide-binding</keyword>
<evidence type="ECO:0000256" key="2">
    <source>
        <dbReference type="ARBA" id="ARBA00022801"/>
    </source>
</evidence>
<dbReference type="CDD" id="cd00268">
    <property type="entry name" value="DEADc"/>
    <property type="match status" value="1"/>
</dbReference>
<dbReference type="PANTHER" id="PTHR24031">
    <property type="entry name" value="RNA HELICASE"/>
    <property type="match status" value="1"/>
</dbReference>
<dbReference type="Pfam" id="PF00270">
    <property type="entry name" value="DEAD"/>
    <property type="match status" value="1"/>
</dbReference>
<dbReference type="PROSITE" id="PS51192">
    <property type="entry name" value="HELICASE_ATP_BIND_1"/>
    <property type="match status" value="1"/>
</dbReference>
<dbReference type="AlphaFoldDB" id="D8LZJ7"/>
<dbReference type="SMART" id="SM00490">
    <property type="entry name" value="HELICc"/>
    <property type="match status" value="1"/>
</dbReference>
<keyword evidence="4 6" id="KW-0067">ATP-binding</keyword>
<dbReference type="OMA" id="RKENACL"/>
<keyword evidence="2 6" id="KW-0378">Hydrolase</keyword>
<name>D8LZJ7_BLAHO</name>
<evidence type="ECO:0000313" key="9">
    <source>
        <dbReference type="EMBL" id="CBK21236.2"/>
    </source>
</evidence>
<protein>
    <recommendedName>
        <fullName evidence="6">ATP-dependent RNA helicase</fullName>
        <ecNumber evidence="6">3.6.4.13</ecNumber>
    </recommendedName>
</protein>
<dbReference type="EMBL" id="FN668641">
    <property type="protein sequence ID" value="CBK21236.2"/>
    <property type="molecule type" value="Genomic_DNA"/>
</dbReference>
<sequence length="414" mass="45969">MIRLSPLSESGLRLCLKRFVSFGDLGVDSKIVKGLRKLNILNATDIQVKSIPLGLRNCSPIAISSETGSGKTLAYLVPFLNHLITDPHLRMLVLLPRKELAFQVEQVVHQLAPNAATAVAVGKWKGMEEGVFPSIVLGTPKPVYEYLRRAFGKKSLEMLQQYRRTFSTLVLDEADVVLNDPFYRYTLDSLHLLERANADLQVVAAGATLPRNGKMTAGGILSHEFPQIYWCETSGRSSVPENIRVRFIEQVEEEQKMNELKKLAGKLRGGNSILFVRNASRAEQVAESLAGMNIKVQVLSQDLDDVQRDQAVRRVLEGSAMCTVCTDLVSRGLDTRNVNLVVQYDFATDVSAFLHRCGRTGRNGAQGEVICFVSPENELLASRIQKCGVHNDLSSLFSRKRLLRKKAKKEGCCV</sequence>
<dbReference type="Pfam" id="PF00271">
    <property type="entry name" value="Helicase_C"/>
    <property type="match status" value="1"/>
</dbReference>
<dbReference type="InterPro" id="IPR011545">
    <property type="entry name" value="DEAD/DEAH_box_helicase_dom"/>
</dbReference>
<evidence type="ECO:0000259" key="7">
    <source>
        <dbReference type="PROSITE" id="PS51192"/>
    </source>
</evidence>
<comment type="domain">
    <text evidence="6">The Q motif is unique to and characteristic of the DEAD box family of RNA helicases and controls ATP binding and hydrolysis.</text>
</comment>